<protein>
    <submittedName>
        <fullName evidence="1">Uncharacterized protein</fullName>
    </submittedName>
</protein>
<name>A0A397YAZ4_BRACM</name>
<accession>A0A397YAZ4</accession>
<dbReference type="AlphaFoldDB" id="A0A397YAZ4"/>
<gene>
    <name evidence="1" type="ORF">BRARA_I04687</name>
</gene>
<evidence type="ECO:0000313" key="2">
    <source>
        <dbReference type="Proteomes" id="UP000264353"/>
    </source>
</evidence>
<organism evidence="1 2">
    <name type="scientific">Brassica campestris</name>
    <name type="common">Field mustard</name>
    <dbReference type="NCBI Taxonomy" id="3711"/>
    <lineage>
        <taxon>Eukaryota</taxon>
        <taxon>Viridiplantae</taxon>
        <taxon>Streptophyta</taxon>
        <taxon>Embryophyta</taxon>
        <taxon>Tracheophyta</taxon>
        <taxon>Spermatophyta</taxon>
        <taxon>Magnoliopsida</taxon>
        <taxon>eudicotyledons</taxon>
        <taxon>Gunneridae</taxon>
        <taxon>Pentapetalae</taxon>
        <taxon>rosids</taxon>
        <taxon>malvids</taxon>
        <taxon>Brassicales</taxon>
        <taxon>Brassicaceae</taxon>
        <taxon>Brassiceae</taxon>
        <taxon>Brassica</taxon>
    </lineage>
</organism>
<reference evidence="1 2" key="1">
    <citation type="submission" date="2018-06" db="EMBL/GenBank/DDBJ databases">
        <title>WGS assembly of Brassica rapa FPsc.</title>
        <authorList>
            <person name="Bowman J."/>
            <person name="Kohchi T."/>
            <person name="Yamato K."/>
            <person name="Jenkins J."/>
            <person name="Shu S."/>
            <person name="Ishizaki K."/>
            <person name="Yamaoka S."/>
            <person name="Nishihama R."/>
            <person name="Nakamura Y."/>
            <person name="Berger F."/>
            <person name="Adam C."/>
            <person name="Aki S."/>
            <person name="Althoff F."/>
            <person name="Araki T."/>
            <person name="Arteaga-Vazquez M."/>
            <person name="Balasubrmanian S."/>
            <person name="Bauer D."/>
            <person name="Boehm C."/>
            <person name="Briginshaw L."/>
            <person name="Caballero-Perez J."/>
            <person name="Catarino B."/>
            <person name="Chen F."/>
            <person name="Chiyoda S."/>
            <person name="Chovatia M."/>
            <person name="Davies K."/>
            <person name="Delmans M."/>
            <person name="Demura T."/>
            <person name="Dierschke T."/>
            <person name="Dolan L."/>
            <person name="Dorantes-Acosta A."/>
            <person name="Eklund D."/>
            <person name="Florent S."/>
            <person name="Flores-Sandoval E."/>
            <person name="Fujiyama A."/>
            <person name="Fukuzawa H."/>
            <person name="Galik B."/>
            <person name="Grimanelli D."/>
            <person name="Grimwood J."/>
            <person name="Grossniklaus U."/>
            <person name="Hamada T."/>
            <person name="Haseloff J."/>
            <person name="Hetherington A."/>
            <person name="Higo A."/>
            <person name="Hirakawa Y."/>
            <person name="Hundley H."/>
            <person name="Ikeda Y."/>
            <person name="Inoue K."/>
            <person name="Inoue S."/>
            <person name="Ishida S."/>
            <person name="Jia Q."/>
            <person name="Kakita M."/>
            <person name="Kanazawa T."/>
            <person name="Kawai Y."/>
            <person name="Kawashima T."/>
            <person name="Kennedy M."/>
            <person name="Kinose K."/>
            <person name="Kinoshita T."/>
            <person name="Kohara Y."/>
            <person name="Koide E."/>
            <person name="Komatsu K."/>
            <person name="Kopischke S."/>
            <person name="Kubo M."/>
            <person name="Kyozuka J."/>
            <person name="Lagercrantz U."/>
            <person name="Lin S."/>
            <person name="Lindquist E."/>
            <person name="Lipzen A."/>
            <person name="Lu C."/>
            <person name="Luna E."/>
            <person name="Martienssen R."/>
            <person name="Minamino N."/>
            <person name="Mizutani M."/>
            <person name="Mizutani M."/>
            <person name="Mochizuki N."/>
            <person name="Monte I."/>
            <person name="Mosher R."/>
            <person name="Nagasaki H."/>
            <person name="Nakagami H."/>
            <person name="Naramoto S."/>
            <person name="Nishitani K."/>
            <person name="Ohtani M."/>
            <person name="Okamoto T."/>
            <person name="Okumura M."/>
            <person name="Phillips J."/>
            <person name="Pollak B."/>
            <person name="Reinders A."/>
            <person name="Roevekamp M."/>
            <person name="Sano R."/>
            <person name="Sawa S."/>
            <person name="Schmid M."/>
            <person name="Shirakawa M."/>
            <person name="Solano R."/>
            <person name="Spunde A."/>
            <person name="Suetsugu N."/>
            <person name="Sugano S."/>
            <person name="Sugiyama A."/>
            <person name="Sun R."/>
            <person name="Suzuki Y."/>
            <person name="Takenaka M."/>
            <person name="Takezawa D."/>
            <person name="Tomogane H."/>
            <person name="Tsuzuki M."/>
            <person name="Ueda T."/>
            <person name="Umeda M."/>
            <person name="Ward J."/>
            <person name="Watanabe Y."/>
            <person name="Yazaki K."/>
            <person name="Yokoyama R."/>
            <person name="Yoshitake Y."/>
            <person name="Yotsui I."/>
            <person name="Zachgo S."/>
            <person name="Schmutz J."/>
        </authorList>
    </citation>
    <scope>NUCLEOTIDE SEQUENCE [LARGE SCALE GENOMIC DNA]</scope>
    <source>
        <strain evidence="2">cv. B-3</strain>
    </source>
</reference>
<proteinExistence type="predicted"/>
<dbReference type="Proteomes" id="UP000264353">
    <property type="component" value="Chromosome A9"/>
</dbReference>
<dbReference type="EMBL" id="CM010636">
    <property type="protein sequence ID" value="RID48150.1"/>
    <property type="molecule type" value="Genomic_DNA"/>
</dbReference>
<evidence type="ECO:0000313" key="1">
    <source>
        <dbReference type="EMBL" id="RID48150.1"/>
    </source>
</evidence>
<sequence length="66" mass="7864">MRVIRGQTLWWRRENTHKITDKVFLSVLVTGPAITSKDLFICLFSYYFSFELYAFVDRVQLISMVI</sequence>